<sequence>MARGDHPERIPFYGAVLSVAAFISCWGASLITATWVAALIYGAAATAAGVGFVMTLRQSM</sequence>
<evidence type="ECO:0000313" key="3">
    <source>
        <dbReference type="Proteomes" id="UP000279306"/>
    </source>
</evidence>
<name>A0A448IGQ5_MYCAU</name>
<dbReference type="STRING" id="1791.GCA_001049355_02310"/>
<evidence type="ECO:0008006" key="4">
    <source>
        <dbReference type="Google" id="ProtNLM"/>
    </source>
</evidence>
<organism evidence="2 3">
    <name type="scientific">Mycolicibacterium aurum</name>
    <name type="common">Mycobacterium aurum</name>
    <dbReference type="NCBI Taxonomy" id="1791"/>
    <lineage>
        <taxon>Bacteria</taxon>
        <taxon>Bacillati</taxon>
        <taxon>Actinomycetota</taxon>
        <taxon>Actinomycetes</taxon>
        <taxon>Mycobacteriales</taxon>
        <taxon>Mycobacteriaceae</taxon>
        <taxon>Mycolicibacterium</taxon>
    </lineage>
</organism>
<keyword evidence="1" id="KW-1133">Transmembrane helix</keyword>
<proteinExistence type="predicted"/>
<dbReference type="AlphaFoldDB" id="A0A448IGQ5"/>
<dbReference type="EMBL" id="LR134356">
    <property type="protein sequence ID" value="VEG51673.1"/>
    <property type="molecule type" value="Genomic_DNA"/>
</dbReference>
<gene>
    <name evidence="2" type="ORF">NCTC10437_00785</name>
</gene>
<dbReference type="KEGG" id="mauu:NCTC10437_00785"/>
<dbReference type="RefSeq" id="WP_048632221.1">
    <property type="nucleotide sequence ID" value="NZ_CVQQ01000006.1"/>
</dbReference>
<feature type="transmembrane region" description="Helical" evidence="1">
    <location>
        <begin position="35"/>
        <end position="56"/>
    </location>
</feature>
<accession>A0A448IGQ5</accession>
<keyword evidence="1" id="KW-0812">Transmembrane</keyword>
<evidence type="ECO:0000256" key="1">
    <source>
        <dbReference type="SAM" id="Phobius"/>
    </source>
</evidence>
<evidence type="ECO:0000313" key="2">
    <source>
        <dbReference type="EMBL" id="VEG51673.1"/>
    </source>
</evidence>
<dbReference type="Proteomes" id="UP000279306">
    <property type="component" value="Chromosome"/>
</dbReference>
<protein>
    <recommendedName>
        <fullName evidence="4">Transmembrane protein</fullName>
    </recommendedName>
</protein>
<feature type="transmembrane region" description="Helical" evidence="1">
    <location>
        <begin position="12"/>
        <end position="29"/>
    </location>
</feature>
<keyword evidence="3" id="KW-1185">Reference proteome</keyword>
<dbReference type="PROSITE" id="PS51257">
    <property type="entry name" value="PROKAR_LIPOPROTEIN"/>
    <property type="match status" value="1"/>
</dbReference>
<keyword evidence="1" id="KW-0472">Membrane</keyword>
<dbReference type="OrthoDB" id="4563808at2"/>
<reference evidence="2 3" key="1">
    <citation type="submission" date="2018-12" db="EMBL/GenBank/DDBJ databases">
        <authorList>
            <consortium name="Pathogen Informatics"/>
        </authorList>
    </citation>
    <scope>NUCLEOTIDE SEQUENCE [LARGE SCALE GENOMIC DNA]</scope>
    <source>
        <strain evidence="2 3">NCTC10437</strain>
    </source>
</reference>